<accession>A0A084AJ44</accession>
<proteinExistence type="predicted"/>
<dbReference type="HOGENOM" id="CLU_1031239_0_0_1"/>
<dbReference type="EMBL" id="KL648706">
    <property type="protein sequence ID" value="KEY65323.1"/>
    <property type="molecule type" value="Genomic_DNA"/>
</dbReference>
<gene>
    <name evidence="1" type="ORF">S7711_10517</name>
</gene>
<dbReference type="Proteomes" id="UP000028045">
    <property type="component" value="Unassembled WGS sequence"/>
</dbReference>
<evidence type="ECO:0000313" key="1">
    <source>
        <dbReference type="EMBL" id="KEY65323.1"/>
    </source>
</evidence>
<sequence length="270" mass="29095">MASSSTTKLLLLSIASQDSINWRHLAIGTGVLNTSSMVVYDTSHPLHVTAGIGPPDLGLTVLPNSYAVMVGMLAMNPLITTTSSSVACNDTRCTSYLMAGGLESVTPWIPEGYREYSLATIRRMPSIQLDIIPSNDYVFQKEDSDVFGLFVCPNGAGDNDCRAPSAVLPNITVTASFYAGQASIVAARSNYSIVSVPEKTHPSLIRMDEEDILAYRDAFRWLLNCTAAGMPAPSSIAEIFWSSSVQLQSQLTSGVISQNFHGLLAFAFWL</sequence>
<dbReference type="AlphaFoldDB" id="A0A084AJ44"/>
<evidence type="ECO:0000313" key="2">
    <source>
        <dbReference type="Proteomes" id="UP000028045"/>
    </source>
</evidence>
<organism evidence="1 2">
    <name type="scientific">Stachybotrys chartarum (strain CBS 109288 / IBT 7711)</name>
    <name type="common">Toxic black mold</name>
    <name type="synonym">Stilbospora chartarum</name>
    <dbReference type="NCBI Taxonomy" id="1280523"/>
    <lineage>
        <taxon>Eukaryota</taxon>
        <taxon>Fungi</taxon>
        <taxon>Dikarya</taxon>
        <taxon>Ascomycota</taxon>
        <taxon>Pezizomycotina</taxon>
        <taxon>Sordariomycetes</taxon>
        <taxon>Hypocreomycetidae</taxon>
        <taxon>Hypocreales</taxon>
        <taxon>Stachybotryaceae</taxon>
        <taxon>Stachybotrys</taxon>
    </lineage>
</organism>
<reference evidence="1 2" key="1">
    <citation type="journal article" date="2014" name="BMC Genomics">
        <title>Comparative genome sequencing reveals chemotype-specific gene clusters in the toxigenic black mold Stachybotrys.</title>
        <authorList>
            <person name="Semeiks J."/>
            <person name="Borek D."/>
            <person name="Otwinowski Z."/>
            <person name="Grishin N.V."/>
        </authorList>
    </citation>
    <scope>NUCLEOTIDE SEQUENCE [LARGE SCALE GENOMIC DNA]</scope>
    <source>
        <strain evidence="2">CBS 109288 / IBT 7711</strain>
    </source>
</reference>
<name>A0A084AJ44_STACB</name>
<keyword evidence="2" id="KW-1185">Reference proteome</keyword>
<protein>
    <submittedName>
        <fullName evidence="1">Uncharacterized protein</fullName>
    </submittedName>
</protein>